<keyword evidence="2" id="KW-1185">Reference proteome</keyword>
<protein>
    <recommendedName>
        <fullName evidence="3">Oxidoreductase</fullName>
    </recommendedName>
</protein>
<dbReference type="Proteomes" id="UP001595923">
    <property type="component" value="Unassembled WGS sequence"/>
</dbReference>
<evidence type="ECO:0000313" key="1">
    <source>
        <dbReference type="EMBL" id="MFC4564412.1"/>
    </source>
</evidence>
<reference evidence="2" key="1">
    <citation type="journal article" date="2019" name="Int. J. Syst. Evol. Microbiol.">
        <title>The Global Catalogue of Microorganisms (GCM) 10K type strain sequencing project: providing services to taxonomists for standard genome sequencing and annotation.</title>
        <authorList>
            <consortium name="The Broad Institute Genomics Platform"/>
            <consortium name="The Broad Institute Genome Sequencing Center for Infectious Disease"/>
            <person name="Wu L."/>
            <person name="Ma J."/>
        </authorList>
    </citation>
    <scope>NUCLEOTIDE SEQUENCE [LARGE SCALE GENOMIC DNA]</scope>
    <source>
        <strain evidence="2">XZYJ18</strain>
    </source>
</reference>
<gene>
    <name evidence="1" type="ORF">ACFO4E_21335</name>
</gene>
<proteinExistence type="predicted"/>
<evidence type="ECO:0008006" key="3">
    <source>
        <dbReference type="Google" id="ProtNLM"/>
    </source>
</evidence>
<sequence length="284" mass="29379">MDRDDLSPAEAGLVAAVEDGRVLEAGTAPGEGEGAARTGDPGYEIRAEVIRDILRGRLAADPDPRGVRVRGARIVGELDLDNVSAQVGLALMACRVAEPMSARDAVLPWLTLIGTHLPSLHADRCEITGSVLLRDAVVDGEGEPGAVRFVGARIDGQLSCSGARFTNPTGPALRVDGGRIDGGVFLRRGFRAQGMGPIAVLVLDSADIGAMVDFDDARVRNPDGPALDLDGATLRGLLLPEGALCASSDGGDDGDPEAWRADGSLRLDGCTYRQLIGGGAPPDT</sequence>
<evidence type="ECO:0000313" key="2">
    <source>
        <dbReference type="Proteomes" id="UP001595923"/>
    </source>
</evidence>
<accession>A0ABV9E029</accession>
<comment type="caution">
    <text evidence="1">The sequence shown here is derived from an EMBL/GenBank/DDBJ whole genome shotgun (WGS) entry which is preliminary data.</text>
</comment>
<dbReference type="EMBL" id="JBHSFQ010000024">
    <property type="protein sequence ID" value="MFC4564412.1"/>
    <property type="molecule type" value="Genomic_DNA"/>
</dbReference>
<name>A0ABV9E029_9ACTN</name>
<organism evidence="1 2">
    <name type="scientific">Nocardiopsis mangrovi</name>
    <dbReference type="NCBI Taxonomy" id="1179818"/>
    <lineage>
        <taxon>Bacteria</taxon>
        <taxon>Bacillati</taxon>
        <taxon>Actinomycetota</taxon>
        <taxon>Actinomycetes</taxon>
        <taxon>Streptosporangiales</taxon>
        <taxon>Nocardiopsidaceae</taxon>
        <taxon>Nocardiopsis</taxon>
    </lineage>
</organism>
<dbReference type="RefSeq" id="WP_378577494.1">
    <property type="nucleotide sequence ID" value="NZ_JBHSFQ010000024.1"/>
</dbReference>